<protein>
    <recommendedName>
        <fullName evidence="3">C6 transcription factor</fullName>
    </recommendedName>
</protein>
<name>A0A2J6R2H8_HYAVF</name>
<gene>
    <name evidence="1" type="ORF">L207DRAFT_440254</name>
</gene>
<dbReference type="InterPro" id="IPR053175">
    <property type="entry name" value="DHMBA_Reg_Transcription_Factor"/>
</dbReference>
<accession>A0A2J6R2H8</accession>
<organism evidence="1 2">
    <name type="scientific">Hyaloscypha variabilis (strain UAMH 11265 / GT02V1 / F)</name>
    <name type="common">Meliniomyces variabilis</name>
    <dbReference type="NCBI Taxonomy" id="1149755"/>
    <lineage>
        <taxon>Eukaryota</taxon>
        <taxon>Fungi</taxon>
        <taxon>Dikarya</taxon>
        <taxon>Ascomycota</taxon>
        <taxon>Pezizomycotina</taxon>
        <taxon>Leotiomycetes</taxon>
        <taxon>Helotiales</taxon>
        <taxon>Hyaloscyphaceae</taxon>
        <taxon>Hyaloscypha</taxon>
        <taxon>Hyaloscypha variabilis</taxon>
    </lineage>
</organism>
<evidence type="ECO:0008006" key="3">
    <source>
        <dbReference type="Google" id="ProtNLM"/>
    </source>
</evidence>
<dbReference type="PANTHER" id="PTHR38791">
    <property type="entry name" value="ZN(II)2CYS6 TRANSCRIPTION FACTOR (EUROFUNG)-RELATED-RELATED"/>
    <property type="match status" value="1"/>
</dbReference>
<dbReference type="AlphaFoldDB" id="A0A2J6R2H8"/>
<keyword evidence="2" id="KW-1185">Reference proteome</keyword>
<evidence type="ECO:0000313" key="1">
    <source>
        <dbReference type="EMBL" id="PMD32695.1"/>
    </source>
</evidence>
<dbReference type="EMBL" id="KZ613958">
    <property type="protein sequence ID" value="PMD32695.1"/>
    <property type="molecule type" value="Genomic_DNA"/>
</dbReference>
<evidence type="ECO:0000313" key="2">
    <source>
        <dbReference type="Proteomes" id="UP000235786"/>
    </source>
</evidence>
<dbReference type="PANTHER" id="PTHR38791:SF5">
    <property type="entry name" value="TRANSCRIPTION FACTOR DBAG-RELATED"/>
    <property type="match status" value="1"/>
</dbReference>
<dbReference type="Proteomes" id="UP000235786">
    <property type="component" value="Unassembled WGS sequence"/>
</dbReference>
<reference evidence="1 2" key="1">
    <citation type="submission" date="2016-04" db="EMBL/GenBank/DDBJ databases">
        <title>A degradative enzymes factory behind the ericoid mycorrhizal symbiosis.</title>
        <authorList>
            <consortium name="DOE Joint Genome Institute"/>
            <person name="Martino E."/>
            <person name="Morin E."/>
            <person name="Grelet G."/>
            <person name="Kuo A."/>
            <person name="Kohler A."/>
            <person name="Daghino S."/>
            <person name="Barry K."/>
            <person name="Choi C."/>
            <person name="Cichocki N."/>
            <person name="Clum A."/>
            <person name="Copeland A."/>
            <person name="Hainaut M."/>
            <person name="Haridas S."/>
            <person name="Labutti K."/>
            <person name="Lindquist E."/>
            <person name="Lipzen A."/>
            <person name="Khouja H.-R."/>
            <person name="Murat C."/>
            <person name="Ohm R."/>
            <person name="Olson A."/>
            <person name="Spatafora J."/>
            <person name="Veneault-Fourrey C."/>
            <person name="Henrissat B."/>
            <person name="Grigoriev I."/>
            <person name="Martin F."/>
            <person name="Perotto S."/>
        </authorList>
    </citation>
    <scope>NUCLEOTIDE SEQUENCE [LARGE SCALE GENOMIC DNA]</scope>
    <source>
        <strain evidence="1 2">F</strain>
    </source>
</reference>
<proteinExistence type="predicted"/>
<dbReference type="OrthoDB" id="3525185at2759"/>
<dbReference type="STRING" id="1149755.A0A2J6R2H8"/>
<sequence>MPEDIRPIEVPEDQVEQFALGAFFYDYPIISTNREMSRGYLDGLEGMLQQLGPQSDLAKACKVVGFAAHGIKLRRPHLTKRAESFYQDLLGTLARGIDDPAFATSAESLMIAMLLGLYEIVMADENRPGNHQFHARGVAAILQIENSPLDLFGAVHFIRSGHPVISNEATRNCGIFSAAPHHEKGGQSLDDLLLAFGSVWRRANTLLANKSDVPDLYQLKQEAMALERDFEEWQRLRCPSFNPRIVGHVNPTRNGTRHNVGCWPGRVDAYFDLYVAGVWNTSRTARLLLISLILKLSSVVHDAQCHAREHKEALILVGDIIASIPYHLTDELQNFLDEGGKGGKSLEPGRPVGGLLLMHPIYVASTLLIVPQEMREYLKDCLSWIGINMGIGQASVFAKAPKIDKQYFADGSLLVWAGMLV</sequence>